<name>A0A9P7FXH1_9AGAR</name>
<dbReference type="PANTHER" id="PTHR37487:SF2">
    <property type="entry name" value="EXPRESSED PROTEIN"/>
    <property type="match status" value="1"/>
</dbReference>
<reference evidence="3" key="1">
    <citation type="submission" date="2021-02" db="EMBL/GenBank/DDBJ databases">
        <authorList>
            <person name="Nieuwenhuis M."/>
            <person name="Van De Peppel L.J.J."/>
        </authorList>
    </citation>
    <scope>NUCLEOTIDE SEQUENCE</scope>
    <source>
        <strain evidence="3">D49</strain>
    </source>
</reference>
<evidence type="ECO:0000256" key="2">
    <source>
        <dbReference type="SAM" id="SignalP"/>
    </source>
</evidence>
<protein>
    <submittedName>
        <fullName evidence="3">Uncharacterized protein</fullName>
    </submittedName>
</protein>
<keyword evidence="4" id="KW-1185">Reference proteome</keyword>
<sequence>MKLFVLAASLVSIAPSILALTINTPTNVVECQPILLTWDGGKPPYFVSAIPGGQPAAQAIKSFPTQNGNSFTWIVDLQAGTSISLSLKDSTGEQAYSDIVQIQPGSDSSCVNTSVAVSGTGGTAASTAGNTAASSSGAATTGASSTKPSETSKGSASSTGTSSGSSSTNSNAASKSSAGVYGLAGIMGLVGLAVL</sequence>
<organism evidence="3 4">
    <name type="scientific">Sphagnurus paluster</name>
    <dbReference type="NCBI Taxonomy" id="117069"/>
    <lineage>
        <taxon>Eukaryota</taxon>
        <taxon>Fungi</taxon>
        <taxon>Dikarya</taxon>
        <taxon>Basidiomycota</taxon>
        <taxon>Agaricomycotina</taxon>
        <taxon>Agaricomycetes</taxon>
        <taxon>Agaricomycetidae</taxon>
        <taxon>Agaricales</taxon>
        <taxon>Tricholomatineae</taxon>
        <taxon>Lyophyllaceae</taxon>
        <taxon>Sphagnurus</taxon>
    </lineage>
</organism>
<gene>
    <name evidence="3" type="ORF">H0H81_008959</name>
</gene>
<proteinExistence type="predicted"/>
<feature type="signal peptide" evidence="2">
    <location>
        <begin position="1"/>
        <end position="19"/>
    </location>
</feature>
<dbReference type="Proteomes" id="UP000717328">
    <property type="component" value="Unassembled WGS sequence"/>
</dbReference>
<dbReference type="PANTHER" id="PTHR37487">
    <property type="entry name" value="CHROMOSOME 1, WHOLE GENOME SHOTGUN SEQUENCE"/>
    <property type="match status" value="1"/>
</dbReference>
<dbReference type="AlphaFoldDB" id="A0A9P7FXH1"/>
<feature type="chain" id="PRO_5040222849" evidence="2">
    <location>
        <begin position="20"/>
        <end position="195"/>
    </location>
</feature>
<evidence type="ECO:0000313" key="3">
    <source>
        <dbReference type="EMBL" id="KAG5638899.1"/>
    </source>
</evidence>
<reference evidence="3" key="2">
    <citation type="submission" date="2021-10" db="EMBL/GenBank/DDBJ databases">
        <title>Phylogenomics reveals ancestral predisposition of the termite-cultivated fungus Termitomyces towards a domesticated lifestyle.</title>
        <authorList>
            <person name="Auxier B."/>
            <person name="Grum-Grzhimaylo A."/>
            <person name="Cardenas M.E."/>
            <person name="Lodge J.D."/>
            <person name="Laessoe T."/>
            <person name="Pedersen O."/>
            <person name="Smith M.E."/>
            <person name="Kuyper T.W."/>
            <person name="Franco-Molano E.A."/>
            <person name="Baroni T.J."/>
            <person name="Aanen D.K."/>
        </authorList>
    </citation>
    <scope>NUCLEOTIDE SEQUENCE</scope>
    <source>
        <strain evidence="3">D49</strain>
    </source>
</reference>
<evidence type="ECO:0000256" key="1">
    <source>
        <dbReference type="SAM" id="MobiDB-lite"/>
    </source>
</evidence>
<evidence type="ECO:0000313" key="4">
    <source>
        <dbReference type="Proteomes" id="UP000717328"/>
    </source>
</evidence>
<dbReference type="EMBL" id="JABCKI010005739">
    <property type="protein sequence ID" value="KAG5638899.1"/>
    <property type="molecule type" value="Genomic_DNA"/>
</dbReference>
<dbReference type="OrthoDB" id="3362246at2759"/>
<accession>A0A9P7FXH1</accession>
<comment type="caution">
    <text evidence="3">The sequence shown here is derived from an EMBL/GenBank/DDBJ whole genome shotgun (WGS) entry which is preliminary data.</text>
</comment>
<keyword evidence="2" id="KW-0732">Signal</keyword>
<feature type="region of interest" description="Disordered" evidence="1">
    <location>
        <begin position="122"/>
        <end position="174"/>
    </location>
</feature>